<dbReference type="EMBL" id="JAFDVH010000001">
    <property type="protein sequence ID" value="KAG7492579.1"/>
    <property type="molecule type" value="Genomic_DNA"/>
</dbReference>
<proteinExistence type="predicted"/>
<protein>
    <submittedName>
        <fullName evidence="1">Uncharacterized protein</fullName>
    </submittedName>
</protein>
<sequence>METPAGSVMDSFRQLVIFIRLTPSSVCPSHSQGRSTNGFPCTSKLQHRGALLSCQGNETPKMGTVSNFTGRLGGHMTSKLPKGGSYNTQTHTHTVWWKRAKSHTQTKNRNGN</sequence>
<reference evidence="1" key="1">
    <citation type="submission" date="2021-01" db="EMBL/GenBank/DDBJ databases">
        <authorList>
            <person name="Zahm M."/>
            <person name="Roques C."/>
            <person name="Cabau C."/>
            <person name="Klopp C."/>
            <person name="Donnadieu C."/>
            <person name="Jouanno E."/>
            <person name="Lampietro C."/>
            <person name="Louis A."/>
            <person name="Herpin A."/>
            <person name="Echchiki A."/>
            <person name="Berthelot C."/>
            <person name="Parey E."/>
            <person name="Roest-Crollius H."/>
            <person name="Braasch I."/>
            <person name="Postlethwait J."/>
            <person name="Bobe J."/>
            <person name="Montfort J."/>
            <person name="Bouchez O."/>
            <person name="Begum T."/>
            <person name="Mejri S."/>
            <person name="Adams A."/>
            <person name="Chen W.-J."/>
            <person name="Guiguen Y."/>
        </authorList>
    </citation>
    <scope>NUCLEOTIDE SEQUENCE</scope>
    <source>
        <strain evidence="1">YG-15Mar2019-1</strain>
        <tissue evidence="1">Brain</tissue>
    </source>
</reference>
<organism evidence="1 2">
    <name type="scientific">Megalops atlanticus</name>
    <name type="common">Tarpon</name>
    <name type="synonym">Clupea gigantea</name>
    <dbReference type="NCBI Taxonomy" id="7932"/>
    <lineage>
        <taxon>Eukaryota</taxon>
        <taxon>Metazoa</taxon>
        <taxon>Chordata</taxon>
        <taxon>Craniata</taxon>
        <taxon>Vertebrata</taxon>
        <taxon>Euteleostomi</taxon>
        <taxon>Actinopterygii</taxon>
        <taxon>Neopterygii</taxon>
        <taxon>Teleostei</taxon>
        <taxon>Elopiformes</taxon>
        <taxon>Megalopidae</taxon>
        <taxon>Megalops</taxon>
    </lineage>
</organism>
<keyword evidence="2" id="KW-1185">Reference proteome</keyword>
<evidence type="ECO:0000313" key="2">
    <source>
        <dbReference type="Proteomes" id="UP001046870"/>
    </source>
</evidence>
<gene>
    <name evidence="1" type="ORF">MATL_G00015800</name>
</gene>
<accession>A0A9D3TK25</accession>
<name>A0A9D3TK25_MEGAT</name>
<comment type="caution">
    <text evidence="1">The sequence shown here is derived from an EMBL/GenBank/DDBJ whole genome shotgun (WGS) entry which is preliminary data.</text>
</comment>
<evidence type="ECO:0000313" key="1">
    <source>
        <dbReference type="EMBL" id="KAG7492579.1"/>
    </source>
</evidence>
<dbReference type="Proteomes" id="UP001046870">
    <property type="component" value="Chromosome 1"/>
</dbReference>
<dbReference type="AlphaFoldDB" id="A0A9D3TK25"/>